<protein>
    <submittedName>
        <fullName evidence="2">Uncharacterized protein</fullName>
    </submittedName>
</protein>
<reference evidence="3" key="1">
    <citation type="submission" date="2011-02" db="EMBL/GenBank/DDBJ databases">
        <title>The Genome Sequence of Capsaspora owczarzaki ATCC 30864.</title>
        <authorList>
            <person name="Russ C."/>
            <person name="Cuomo C."/>
            <person name="Burger G."/>
            <person name="Gray M.W."/>
            <person name="Holland P.W.H."/>
            <person name="King N."/>
            <person name="Lang F.B.F."/>
            <person name="Roger A.J."/>
            <person name="Ruiz-Trillo I."/>
            <person name="Young S.K."/>
            <person name="Zeng Q."/>
            <person name="Gargeya S."/>
            <person name="Alvarado L."/>
            <person name="Berlin A."/>
            <person name="Chapman S.B."/>
            <person name="Chen Z."/>
            <person name="Freedman E."/>
            <person name="Gellesch M."/>
            <person name="Goldberg J."/>
            <person name="Griggs A."/>
            <person name="Gujja S."/>
            <person name="Heilman E."/>
            <person name="Heiman D."/>
            <person name="Howarth C."/>
            <person name="Mehta T."/>
            <person name="Neiman D."/>
            <person name="Pearson M."/>
            <person name="Roberts A."/>
            <person name="Saif S."/>
            <person name="Shea T."/>
            <person name="Shenoy N."/>
            <person name="Sisk P."/>
            <person name="Stolte C."/>
            <person name="Sykes S."/>
            <person name="White J."/>
            <person name="Yandava C."/>
            <person name="Haas B."/>
            <person name="Nusbaum C."/>
            <person name="Birren B."/>
        </authorList>
    </citation>
    <scope>NUCLEOTIDE SEQUENCE</scope>
    <source>
        <strain evidence="3">ATCC 30864</strain>
    </source>
</reference>
<dbReference type="EMBL" id="KE346367">
    <property type="protein sequence ID" value="KJE94597.1"/>
    <property type="molecule type" value="Genomic_DNA"/>
</dbReference>
<proteinExistence type="predicted"/>
<accession>A0A0D2VTL1</accession>
<gene>
    <name evidence="2" type="ORF">CAOG_005220</name>
</gene>
<organism evidence="2 3">
    <name type="scientific">Capsaspora owczarzaki (strain ATCC 30864)</name>
    <dbReference type="NCBI Taxonomy" id="595528"/>
    <lineage>
        <taxon>Eukaryota</taxon>
        <taxon>Filasterea</taxon>
        <taxon>Capsaspora</taxon>
    </lineage>
</organism>
<evidence type="ECO:0000256" key="1">
    <source>
        <dbReference type="SAM" id="MobiDB-lite"/>
    </source>
</evidence>
<keyword evidence="3" id="KW-1185">Reference proteome</keyword>
<feature type="region of interest" description="Disordered" evidence="1">
    <location>
        <begin position="370"/>
        <end position="405"/>
    </location>
</feature>
<dbReference type="InParanoid" id="A0A0D2VTL1"/>
<evidence type="ECO:0000313" key="2">
    <source>
        <dbReference type="EMBL" id="KJE94597.1"/>
    </source>
</evidence>
<dbReference type="RefSeq" id="XP_004346905.1">
    <property type="nucleotide sequence ID" value="XM_004346855.2"/>
</dbReference>
<sequence>MAAPPAGAPATQLQSIRHDLSCITAAQQPGASVGLVFASCDCRPAKETKQALRFFETSNTWALCCPYCPDRAPAPFTTVEEYLAAALALTAHITSDAHRTTLKTYCTTCPLPNCERGRDLSGMPAFNRYRHLADHAIVTFEYICPVENCGLRFKEKSDATRTNFHRKAHPDAWLTDPTLRSWTEATPTTRNTRAPRATVSAAAVALPPPAAASDFLAPTEAVHPELDGADLATASYNPAVFSTITMMPINQPPMWLEAYPTWSDSSTAAAAAAAAAQPYSFASTDDSSGDESAGPFDMASLLTGLGDHTFLDAEDAIFDDSIVFSDPHSGHSVFDCVECFLRNASDNAYRTTQSPMGFYDELYPFLAAVQSQPEQQQQQQQHQQPSLPYNPEALSWYGSPALHTP</sequence>
<dbReference type="AlphaFoldDB" id="A0A0D2VTL1"/>
<dbReference type="Proteomes" id="UP000008743">
    <property type="component" value="Unassembled WGS sequence"/>
</dbReference>
<name>A0A0D2VTL1_CAPO3</name>
<feature type="compositionally biased region" description="Low complexity" evidence="1">
    <location>
        <begin position="370"/>
        <end position="384"/>
    </location>
</feature>
<evidence type="ECO:0000313" key="3">
    <source>
        <dbReference type="Proteomes" id="UP000008743"/>
    </source>
</evidence>